<dbReference type="SMART" id="SM00147">
    <property type="entry name" value="RasGEF"/>
    <property type="match status" value="1"/>
</dbReference>
<dbReference type="PANTHER" id="PTHR23113:SF354">
    <property type="entry name" value="BUD SITE SELECTION PROTEIN 5"/>
    <property type="match status" value="1"/>
</dbReference>
<feature type="region of interest" description="Disordered" evidence="5">
    <location>
        <begin position="115"/>
        <end position="135"/>
    </location>
</feature>
<dbReference type="Gene3D" id="1.10.840.10">
    <property type="entry name" value="Ras guanine-nucleotide exchange factors catalytic domain"/>
    <property type="match status" value="1"/>
</dbReference>
<dbReference type="PROSITE" id="PS50002">
    <property type="entry name" value="SH3"/>
    <property type="match status" value="1"/>
</dbReference>
<dbReference type="PROSITE" id="PS50212">
    <property type="entry name" value="RASGEF_NTER"/>
    <property type="match status" value="1"/>
</dbReference>
<evidence type="ECO:0000259" key="8">
    <source>
        <dbReference type="PROSITE" id="PS50212"/>
    </source>
</evidence>
<evidence type="ECO:0000256" key="5">
    <source>
        <dbReference type="SAM" id="MobiDB-lite"/>
    </source>
</evidence>
<dbReference type="GO" id="GO:0005085">
    <property type="term" value="F:guanyl-nucleotide exchange factor activity"/>
    <property type="evidence" value="ECO:0007669"/>
    <property type="project" value="UniProtKB-KW"/>
</dbReference>
<dbReference type="CDD" id="cd06224">
    <property type="entry name" value="REM"/>
    <property type="match status" value="1"/>
</dbReference>
<proteinExistence type="predicted"/>
<dbReference type="SUPFAM" id="SSF48366">
    <property type="entry name" value="Ras GEF"/>
    <property type="match status" value="1"/>
</dbReference>
<comment type="caution">
    <text evidence="9">The sequence shown here is derived from an EMBL/GenBank/DDBJ whole genome shotgun (WGS) entry which is preliminary data.</text>
</comment>
<evidence type="ECO:0000259" key="6">
    <source>
        <dbReference type="PROSITE" id="PS50002"/>
    </source>
</evidence>
<name>A0A9P6WJH8_9ASCO</name>
<feature type="compositionally biased region" description="Low complexity" evidence="5">
    <location>
        <begin position="177"/>
        <end position="190"/>
    </location>
</feature>
<dbReference type="InterPro" id="IPR036028">
    <property type="entry name" value="SH3-like_dom_sf"/>
</dbReference>
<feature type="domain" description="N-terminal Ras-GEF" evidence="8">
    <location>
        <begin position="1114"/>
        <end position="1247"/>
    </location>
</feature>
<keyword evidence="2 3" id="KW-0344">Guanine-nucleotide releasing factor</keyword>
<evidence type="ECO:0000256" key="1">
    <source>
        <dbReference type="ARBA" id="ARBA00022443"/>
    </source>
</evidence>
<sequence>MSDPLQTFNNPSDTDDSFDFTSNYQIHDQPLSEPIKDIDSPQFKATSPLHVNKNVLSNTDSEIIQPHHSIEGKTISKDDFSYLSSKLSPMPGAWTVPENSNILKYKQENFNEFIHSDDDVNNNNSSNNNNQIDSGQYQRENYSDVTNSEDVQGILEHGKSISPNYSSSDFSEDDFESVNNSNSSNNNNNNNDDDDDDFSQQSMDKTFPSMASPTKSLNFQFTSKENSTLNLNVSDSDYINNTSSFLNSSVRTQDLKNMILENDAPTTLINNGASNDLDLTPIINQDGFSNLDDTPIANNDRLEVVNNDHMKLSSSAINEIFTKENEDDEQNDRIQSLTSSIYSELPNNNNNNNNNNNRIQSISSSVYSQLPSHRSVGINNGLRDFRISSFKPTLHKRLSKTLESDDNDNIQIPPRSDRTFKTTTKIINRYQSVSENEPLDFTNENTIANTREGITEKEKENESIINDEHQPKVRVSVLNQSIYQNHYDLKTGEPSNLNVVTSSFKKKITPNQLNSSSILKSSPSNLSFTSSVLTHEEEEEEEEEEEDDASALFVTAIYAFNSKSLESENDSSICLSFDQDEIAFTYNLDDSGWGEVTLLSSLKRGWVPMNYFRSTVSNDFSKAELKNMPSKEFTETRIPLRLLLKHAGTFLLNPQSKPVYISGELRGYTFDAECFNGVTDGLRKLLIDTNCISRSNSVVQSKPIVRKMRKKLLRGWADLMAKAKDYMGTIATPKIEYLQLLMFHLLQKAITFLDIWGLEQDRIDEEQQFQKETSIILNDKDTKLALNSSESVDFDIEYLDKPPIASYRINEIYNQLLTYLCLIAGRIDLVEHNPKSFVVVGTVIGHINLLVNEYFYIIKLSKATLNEHESEINLSKSMVKYGKLASNVNIKNQLNLLDNQTDKLRHLVDELNTYIKIIHNTSLKTTSNNNGTFSTHPSISKSDSKEDLYFYSREGGAVVVCACKMIELASNAYRILKTIVSFTNDLILPNNRKYPNYIKMKISPNDFIKQCSNALVNDSNIQQQVKKYKKLSMTLEGQSSLANRASNRYSTFKMGNSTDVLLSSSGLDFLSQVEPGSASSTPFLNQNGFEDTNQLDNTFAYEFNIEDEIIRNEKGDKIIGASFRALIYLLTDENNPPDYFLISTFFLTFRIFSDSSQLLDELIRRFDVNNHYKDKQSTFNDTITESKMRSRRKLIVKAFQFWLESYWKTRSDYVLLAPLMNFFNEGMKSFLPIESYQLLVTASKLIGHPPIENVNDKLNYYNNISNNQQLLPRKISSKMHKKTLSRMSLGAETQGLLNEIDAYNSFLEDIETYKLEEVDGAASQDVRSSISLNLNLELKNSNSNSILLTKQQISMIRKVVISYRKMLGSHWTSKFKELEFNPLDTKSMIDSWWNTSKESWKILNEDLTLLNFNGLEIAKQLTLIESKMFCSIQAGELLNQNFTTKKLHLNLSPNIQKSILFTNLLSDYVIESILKPGLQMRQRIHAFKCWLKIAISCLYLRNFNSLASIMTSLQSFLITRITKIWEGLSEKYEELFHYLASIIHPNKNYNTYREKLRDFLATNKQDNLDIPTVPYLSLFLQDLTFVVDGNPNYRSNIKSFLDEKLINIDKYFKITEIISDIQTLQISYKDVGELGSINNDKNTDIVRSETLKNLRSQLDSNNDVSFADMFDIMGVPVLQELILLEIWKVKQTNAKDDDRSWKLSCAIQPRENEK</sequence>
<feature type="region of interest" description="Disordered" evidence="5">
    <location>
        <begin position="1"/>
        <end position="21"/>
    </location>
</feature>
<evidence type="ECO:0000313" key="10">
    <source>
        <dbReference type="Proteomes" id="UP000697127"/>
    </source>
</evidence>
<dbReference type="SMART" id="SM00229">
    <property type="entry name" value="RasGEFN"/>
    <property type="match status" value="1"/>
</dbReference>
<organism evidence="9 10">
    <name type="scientific">Pichia californica</name>
    <dbReference type="NCBI Taxonomy" id="460514"/>
    <lineage>
        <taxon>Eukaryota</taxon>
        <taxon>Fungi</taxon>
        <taxon>Dikarya</taxon>
        <taxon>Ascomycota</taxon>
        <taxon>Saccharomycotina</taxon>
        <taxon>Pichiomycetes</taxon>
        <taxon>Pichiales</taxon>
        <taxon>Pichiaceae</taxon>
        <taxon>Pichia</taxon>
    </lineage>
</organism>
<dbReference type="Proteomes" id="UP000697127">
    <property type="component" value="Unassembled WGS sequence"/>
</dbReference>
<evidence type="ECO:0000313" key="9">
    <source>
        <dbReference type="EMBL" id="KAG0688329.1"/>
    </source>
</evidence>
<evidence type="ECO:0000256" key="4">
    <source>
        <dbReference type="PROSITE-ProRule" id="PRU00192"/>
    </source>
</evidence>
<dbReference type="Gene3D" id="1.20.870.10">
    <property type="entry name" value="Son of sevenless (SoS) protein Chain: S domain 1"/>
    <property type="match status" value="1"/>
</dbReference>
<dbReference type="InterPro" id="IPR036964">
    <property type="entry name" value="RASGEF_cat_dom_sf"/>
</dbReference>
<keyword evidence="1 4" id="KW-0728">SH3 domain</keyword>
<dbReference type="GO" id="GO:0005886">
    <property type="term" value="C:plasma membrane"/>
    <property type="evidence" value="ECO:0007669"/>
    <property type="project" value="TreeGrafter"/>
</dbReference>
<keyword evidence="10" id="KW-1185">Reference proteome</keyword>
<protein>
    <recommendedName>
        <fullName evidence="11">Bud site selection protein 5</fullName>
    </recommendedName>
</protein>
<dbReference type="GO" id="GO:0007265">
    <property type="term" value="P:Ras protein signal transduction"/>
    <property type="evidence" value="ECO:0007669"/>
    <property type="project" value="TreeGrafter"/>
</dbReference>
<feature type="domain" description="Ras-GEF" evidence="7">
    <location>
        <begin position="1413"/>
        <end position="1661"/>
    </location>
</feature>
<dbReference type="PROSITE" id="PS50009">
    <property type="entry name" value="RASGEF_CAT"/>
    <property type="match status" value="1"/>
</dbReference>
<dbReference type="InterPro" id="IPR008937">
    <property type="entry name" value="Ras-like_GEF"/>
</dbReference>
<dbReference type="InterPro" id="IPR001452">
    <property type="entry name" value="SH3_domain"/>
</dbReference>
<feature type="compositionally biased region" description="Polar residues" evidence="5">
    <location>
        <begin position="200"/>
        <end position="211"/>
    </location>
</feature>
<evidence type="ECO:0000259" key="7">
    <source>
        <dbReference type="PROSITE" id="PS50009"/>
    </source>
</evidence>
<dbReference type="SUPFAM" id="SSF50044">
    <property type="entry name" value="SH3-domain"/>
    <property type="match status" value="1"/>
</dbReference>
<feature type="compositionally biased region" description="Low complexity" evidence="5">
    <location>
        <begin position="121"/>
        <end position="130"/>
    </location>
</feature>
<dbReference type="InterPro" id="IPR000651">
    <property type="entry name" value="Ras-like_Gua-exchang_fac_N"/>
</dbReference>
<feature type="domain" description="SH3" evidence="6">
    <location>
        <begin position="549"/>
        <end position="617"/>
    </location>
</feature>
<dbReference type="PANTHER" id="PTHR23113">
    <property type="entry name" value="GUANINE NUCLEOTIDE EXCHANGE FACTOR"/>
    <property type="match status" value="1"/>
</dbReference>
<evidence type="ECO:0008006" key="11">
    <source>
        <dbReference type="Google" id="ProtNLM"/>
    </source>
</evidence>
<dbReference type="EMBL" id="PUHW01000161">
    <property type="protein sequence ID" value="KAG0688329.1"/>
    <property type="molecule type" value="Genomic_DNA"/>
</dbReference>
<reference evidence="9" key="1">
    <citation type="submission" date="2020-11" db="EMBL/GenBank/DDBJ databases">
        <title>Kefir isolates.</title>
        <authorList>
            <person name="Marcisauskas S."/>
            <person name="Kim Y."/>
            <person name="Blasche S."/>
        </authorList>
    </citation>
    <scope>NUCLEOTIDE SEQUENCE</scope>
    <source>
        <strain evidence="9">Olga-1</strain>
    </source>
</reference>
<dbReference type="Pfam" id="PF00617">
    <property type="entry name" value="RasGEF"/>
    <property type="match status" value="1"/>
</dbReference>
<evidence type="ECO:0000256" key="3">
    <source>
        <dbReference type="PROSITE-ProRule" id="PRU00168"/>
    </source>
</evidence>
<feature type="region of interest" description="Disordered" evidence="5">
    <location>
        <begin position="158"/>
        <end position="211"/>
    </location>
</feature>
<dbReference type="Pfam" id="PF00618">
    <property type="entry name" value="RasGEF_N"/>
    <property type="match status" value="1"/>
</dbReference>
<dbReference type="Gene3D" id="2.30.30.40">
    <property type="entry name" value="SH3 Domains"/>
    <property type="match status" value="1"/>
</dbReference>
<gene>
    <name evidence="9" type="ORF">C6P40_001125</name>
</gene>
<evidence type="ECO:0000256" key="2">
    <source>
        <dbReference type="ARBA" id="ARBA00022658"/>
    </source>
</evidence>
<dbReference type="InterPro" id="IPR023578">
    <property type="entry name" value="Ras_GEF_dom_sf"/>
</dbReference>
<accession>A0A9P6WJH8</accession>
<dbReference type="InterPro" id="IPR001895">
    <property type="entry name" value="RASGEF_cat_dom"/>
</dbReference>